<gene>
    <name evidence="1" type="ORF">CIK00_15000</name>
</gene>
<dbReference type="AlphaFoldDB" id="A0A2N4UPZ1"/>
<name>A0A2N4UPZ1_9GAMM</name>
<evidence type="ECO:0000313" key="1">
    <source>
        <dbReference type="EMBL" id="PLC57087.1"/>
    </source>
</evidence>
<comment type="caution">
    <text evidence="1">The sequence shown here is derived from an EMBL/GenBank/DDBJ whole genome shotgun (WGS) entry which is preliminary data.</text>
</comment>
<dbReference type="Proteomes" id="UP000234420">
    <property type="component" value="Unassembled WGS sequence"/>
</dbReference>
<evidence type="ECO:0000313" key="2">
    <source>
        <dbReference type="Proteomes" id="UP000234420"/>
    </source>
</evidence>
<organism evidence="1 2">
    <name type="scientific">Photobacterium carnosum</name>
    <dbReference type="NCBI Taxonomy" id="2023717"/>
    <lineage>
        <taxon>Bacteria</taxon>
        <taxon>Pseudomonadati</taxon>
        <taxon>Pseudomonadota</taxon>
        <taxon>Gammaproteobacteria</taxon>
        <taxon>Vibrionales</taxon>
        <taxon>Vibrionaceae</taxon>
        <taxon>Photobacterium</taxon>
    </lineage>
</organism>
<reference evidence="1 2" key="1">
    <citation type="journal article" date="2018" name="Syst. Appl. Microbiol.">
        <title>Photobacterium carnosum sp. nov., isolated from spoiled modified atmosphere packaged poultry meat.</title>
        <authorList>
            <person name="Hilgarth M."/>
            <person name="Fuertes S."/>
            <person name="Ehrmann M."/>
            <person name="Vogel R.F."/>
        </authorList>
    </citation>
    <scope>NUCLEOTIDE SEQUENCE [LARGE SCALE GENOMIC DNA]</scope>
    <source>
        <strain evidence="1 2">TMW 2.2021</strain>
    </source>
</reference>
<accession>A0A2N4UPZ1</accession>
<keyword evidence="2" id="KW-1185">Reference proteome</keyword>
<proteinExistence type="predicted"/>
<dbReference type="EMBL" id="NPIB01000020">
    <property type="protein sequence ID" value="PLC57087.1"/>
    <property type="molecule type" value="Genomic_DNA"/>
</dbReference>
<sequence length="238" mass="27068">MNSSDIKRHRLATSALSRFNDITDDVSGMPQRMSTRSLFLLQNAFSFLSYYESKIFEDVNSNNKLCLSRWLNDPYALSFPFCFSNLLVRDSAVILIAFSKAMDELAVSYKCHTLKSKDQTGNDKFLLSTKVCDTTYFFTNTGIFCGLIEAIKSTGYEFSNVTVVASELSDLQNASITYNFFPRFKQLIVDFDIDGDKSIKIDAVKFKERQKVESNTDTDCSFTRYSNLLLNALILSKK</sequence>
<protein>
    <submittedName>
        <fullName evidence="1">Uncharacterized protein</fullName>
    </submittedName>
</protein>
<dbReference type="RefSeq" id="WP_065208515.1">
    <property type="nucleotide sequence ID" value="NZ_JABJXE010000015.1"/>
</dbReference>